<accession>A0A8J7GF01</accession>
<comment type="caution">
    <text evidence="1">The sequence shown here is derived from an EMBL/GenBank/DDBJ whole genome shotgun (WGS) entry which is preliminary data.</text>
</comment>
<reference evidence="1" key="1">
    <citation type="submission" date="2020-11" db="EMBL/GenBank/DDBJ databases">
        <title>Sequencing the genomes of 1000 actinobacteria strains.</title>
        <authorList>
            <person name="Klenk H.-P."/>
        </authorList>
    </citation>
    <scope>NUCLEOTIDE SEQUENCE</scope>
    <source>
        <strain evidence="1">DSM 45356</strain>
    </source>
</reference>
<keyword evidence="2" id="KW-1185">Reference proteome</keyword>
<dbReference type="RefSeq" id="WP_197001831.1">
    <property type="nucleotide sequence ID" value="NZ_BONS01000023.1"/>
</dbReference>
<dbReference type="EMBL" id="JADOUF010000001">
    <property type="protein sequence ID" value="MBG6134618.1"/>
    <property type="molecule type" value="Genomic_DNA"/>
</dbReference>
<protein>
    <submittedName>
        <fullName evidence="1">Uncharacterized protein</fullName>
    </submittedName>
</protein>
<name>A0A8J7GF01_9ACTN</name>
<sequence>MSGERVAGSPQVSPITALIRLLAELVLDVHKPTEGVDVCRMRRGLGDR</sequence>
<gene>
    <name evidence="1" type="ORF">IW245_000812</name>
</gene>
<proteinExistence type="predicted"/>
<dbReference type="Proteomes" id="UP000622552">
    <property type="component" value="Unassembled WGS sequence"/>
</dbReference>
<evidence type="ECO:0000313" key="2">
    <source>
        <dbReference type="Proteomes" id="UP000622552"/>
    </source>
</evidence>
<organism evidence="1 2">
    <name type="scientific">Longispora fulva</name>
    <dbReference type="NCBI Taxonomy" id="619741"/>
    <lineage>
        <taxon>Bacteria</taxon>
        <taxon>Bacillati</taxon>
        <taxon>Actinomycetota</taxon>
        <taxon>Actinomycetes</taxon>
        <taxon>Micromonosporales</taxon>
        <taxon>Micromonosporaceae</taxon>
        <taxon>Longispora</taxon>
    </lineage>
</organism>
<dbReference type="AlphaFoldDB" id="A0A8J7GF01"/>
<evidence type="ECO:0000313" key="1">
    <source>
        <dbReference type="EMBL" id="MBG6134618.1"/>
    </source>
</evidence>